<dbReference type="Gene3D" id="3.40.50.360">
    <property type="match status" value="1"/>
</dbReference>
<dbReference type="PANTHER" id="PTHR43408:SF2">
    <property type="entry name" value="FMN REDUCTASE (NADPH)"/>
    <property type="match status" value="1"/>
</dbReference>
<dbReference type="InterPro" id="IPR029039">
    <property type="entry name" value="Flavoprotein-like_sf"/>
</dbReference>
<dbReference type="OrthoDB" id="1643408at2"/>
<gene>
    <name evidence="5" type="ORF">FZC78_19995</name>
</gene>
<organism evidence="5 6">
    <name type="scientific">Rossellomorea vietnamensis</name>
    <dbReference type="NCBI Taxonomy" id="218284"/>
    <lineage>
        <taxon>Bacteria</taxon>
        <taxon>Bacillati</taxon>
        <taxon>Bacillota</taxon>
        <taxon>Bacilli</taxon>
        <taxon>Bacillales</taxon>
        <taxon>Bacillaceae</taxon>
        <taxon>Rossellomorea</taxon>
    </lineage>
</organism>
<protein>
    <submittedName>
        <fullName evidence="5">NAD(P)H-dependent oxidoreductase</fullName>
    </submittedName>
</protein>
<sequence length="180" mass="19917">MKLVGISGSLAGSKTSSIVYEVLAAAKSINSDLQTELLDLKEYSVEFVTGAPLTYYNEDTIKVVNTILSADFLVFGSPIYQSSISGALKNLIDHLPVDAFKSKVTGMITTGGSEKHFLVAEHHLKPILTYLKGTVPVGNVFVHDKFFDEENEIEDIYLKRRINHLAEEMIFLQTALASRY</sequence>
<dbReference type="RefSeq" id="WP_148941867.1">
    <property type="nucleotide sequence ID" value="NZ_VTEI01000015.1"/>
</dbReference>
<keyword evidence="2" id="KW-0288">FMN</keyword>
<name>A0A5D4NKV7_9BACI</name>
<feature type="domain" description="NADPH-dependent FMN reductase-like" evidence="4">
    <location>
        <begin position="1"/>
        <end position="145"/>
    </location>
</feature>
<dbReference type="InterPro" id="IPR051814">
    <property type="entry name" value="NAD(P)H-dep_FMN_reductase"/>
</dbReference>
<comment type="caution">
    <text evidence="5">The sequence shown here is derived from an EMBL/GenBank/DDBJ whole genome shotgun (WGS) entry which is preliminary data.</text>
</comment>
<evidence type="ECO:0000313" key="6">
    <source>
        <dbReference type="Proteomes" id="UP000322267"/>
    </source>
</evidence>
<dbReference type="AlphaFoldDB" id="A0A5D4NKV7"/>
<dbReference type="Proteomes" id="UP000322267">
    <property type="component" value="Unassembled WGS sequence"/>
</dbReference>
<dbReference type="Pfam" id="PF03358">
    <property type="entry name" value="FMN_red"/>
    <property type="match status" value="1"/>
</dbReference>
<keyword evidence="1" id="KW-0285">Flavoprotein</keyword>
<reference evidence="5 6" key="1">
    <citation type="submission" date="2019-08" db="EMBL/GenBank/DDBJ databases">
        <title>Bacillus genomes from the desert of Cuatro Cienegas, Coahuila.</title>
        <authorList>
            <person name="Olmedo-Alvarez G."/>
        </authorList>
    </citation>
    <scope>NUCLEOTIDE SEQUENCE [LARGE SCALE GENOMIC DNA]</scope>
    <source>
        <strain evidence="5 6">CH34_1T</strain>
    </source>
</reference>
<dbReference type="PANTHER" id="PTHR43408">
    <property type="entry name" value="FMN REDUCTASE (NADPH)"/>
    <property type="match status" value="1"/>
</dbReference>
<evidence type="ECO:0000256" key="2">
    <source>
        <dbReference type="ARBA" id="ARBA00022643"/>
    </source>
</evidence>
<evidence type="ECO:0000256" key="1">
    <source>
        <dbReference type="ARBA" id="ARBA00022630"/>
    </source>
</evidence>
<proteinExistence type="predicted"/>
<dbReference type="InterPro" id="IPR005025">
    <property type="entry name" value="FMN_Rdtase-like_dom"/>
</dbReference>
<keyword evidence="3" id="KW-0560">Oxidoreductase</keyword>
<evidence type="ECO:0000313" key="5">
    <source>
        <dbReference type="EMBL" id="TYS14128.1"/>
    </source>
</evidence>
<dbReference type="GO" id="GO:0016491">
    <property type="term" value="F:oxidoreductase activity"/>
    <property type="evidence" value="ECO:0007669"/>
    <property type="project" value="UniProtKB-KW"/>
</dbReference>
<dbReference type="SUPFAM" id="SSF52218">
    <property type="entry name" value="Flavoproteins"/>
    <property type="match status" value="1"/>
</dbReference>
<accession>A0A5D4NKV7</accession>
<evidence type="ECO:0000259" key="4">
    <source>
        <dbReference type="Pfam" id="PF03358"/>
    </source>
</evidence>
<evidence type="ECO:0000256" key="3">
    <source>
        <dbReference type="ARBA" id="ARBA00023002"/>
    </source>
</evidence>
<dbReference type="EMBL" id="VTEI01000015">
    <property type="protein sequence ID" value="TYS14128.1"/>
    <property type="molecule type" value="Genomic_DNA"/>
</dbReference>